<keyword evidence="1" id="KW-0732">Signal</keyword>
<dbReference type="Proteomes" id="UP000251889">
    <property type="component" value="Unassembled WGS sequence"/>
</dbReference>
<dbReference type="PROSITE" id="PS51257">
    <property type="entry name" value="PROKAR_LIPOPROTEIN"/>
    <property type="match status" value="1"/>
</dbReference>
<reference evidence="3 4" key="1">
    <citation type="submission" date="2018-06" db="EMBL/GenBank/DDBJ databases">
        <title>Chryseolinea flavus sp. nov., a member of the phylum Bacteroidetes isolated from soil.</title>
        <authorList>
            <person name="Li Y."/>
            <person name="Wang J."/>
        </authorList>
    </citation>
    <scope>NUCLEOTIDE SEQUENCE [LARGE SCALE GENOMIC DNA]</scope>
    <source>
        <strain evidence="3 4">SDU1-6</strain>
    </source>
</reference>
<evidence type="ECO:0000313" key="4">
    <source>
        <dbReference type="Proteomes" id="UP000251889"/>
    </source>
</evidence>
<feature type="signal peptide" evidence="1">
    <location>
        <begin position="1"/>
        <end position="26"/>
    </location>
</feature>
<evidence type="ECO:0000256" key="1">
    <source>
        <dbReference type="SAM" id="SignalP"/>
    </source>
</evidence>
<dbReference type="InterPro" id="IPR013783">
    <property type="entry name" value="Ig-like_fold"/>
</dbReference>
<dbReference type="OrthoDB" id="1423116at2"/>
<evidence type="ECO:0000313" key="3">
    <source>
        <dbReference type="EMBL" id="RAW01865.1"/>
    </source>
</evidence>
<dbReference type="Pfam" id="PF16403">
    <property type="entry name" value="Bact_surface_Ig-like"/>
    <property type="match status" value="1"/>
</dbReference>
<comment type="caution">
    <text evidence="3">The sequence shown here is derived from an EMBL/GenBank/DDBJ whole genome shotgun (WGS) entry which is preliminary data.</text>
</comment>
<proteinExistence type="predicted"/>
<gene>
    <name evidence="3" type="ORF">DQQ10_09500</name>
</gene>
<organism evidence="3 4">
    <name type="scientific">Pseudochryseolinea flava</name>
    <dbReference type="NCBI Taxonomy" id="2059302"/>
    <lineage>
        <taxon>Bacteria</taxon>
        <taxon>Pseudomonadati</taxon>
        <taxon>Bacteroidota</taxon>
        <taxon>Cytophagia</taxon>
        <taxon>Cytophagales</taxon>
        <taxon>Fulvivirgaceae</taxon>
        <taxon>Pseudochryseolinea</taxon>
    </lineage>
</organism>
<feature type="domain" description="Pesticidal crystal protein Cry22Aa Ig-like" evidence="2">
    <location>
        <begin position="47"/>
        <end position="110"/>
    </location>
</feature>
<protein>
    <recommendedName>
        <fullName evidence="2">Pesticidal crystal protein Cry22Aa Ig-like domain-containing protein</fullName>
    </recommendedName>
</protein>
<feature type="chain" id="PRO_5016611851" description="Pesticidal crystal protein Cry22Aa Ig-like domain-containing protein" evidence="1">
    <location>
        <begin position="27"/>
        <end position="212"/>
    </location>
</feature>
<dbReference type="InterPro" id="IPR032179">
    <property type="entry name" value="Cry22Aa_Ig-like"/>
</dbReference>
<keyword evidence="4" id="KW-1185">Reference proteome</keyword>
<sequence>MKNFIHTKLRIAVGIVALFAITSACDSDGDSVGVSTVTYFPSFEIVDGENVVVEVGDDFAPDAIVMEGETELEPTIDTDLNMNVPGIYSVVYSAVNSDGYAGTATQEVVVYDPTIVPTNVVGSIVDANNASRTGTISLVEGTTNLFLGSDMGFGGVFPLYFQMDGDEMTVIPQTFAAGFGVETVEANYTPGTKQFFVRILPQNFTYTFKLTQ</sequence>
<dbReference type="RefSeq" id="WP_112746606.1">
    <property type="nucleotide sequence ID" value="NZ_QMFY01000003.1"/>
</dbReference>
<name>A0A364Y6L4_9BACT</name>
<dbReference type="AlphaFoldDB" id="A0A364Y6L4"/>
<accession>A0A364Y6L4</accession>
<dbReference type="EMBL" id="QMFY01000003">
    <property type="protein sequence ID" value="RAW01865.1"/>
    <property type="molecule type" value="Genomic_DNA"/>
</dbReference>
<evidence type="ECO:0000259" key="2">
    <source>
        <dbReference type="Pfam" id="PF16403"/>
    </source>
</evidence>
<dbReference type="Gene3D" id="2.60.40.10">
    <property type="entry name" value="Immunoglobulins"/>
    <property type="match status" value="1"/>
</dbReference>